<evidence type="ECO:0000256" key="3">
    <source>
        <dbReference type="SAM" id="MobiDB-lite"/>
    </source>
</evidence>
<dbReference type="AlphaFoldDB" id="A0A4Z2FJP8"/>
<organism evidence="4 5">
    <name type="scientific">Liparis tanakae</name>
    <name type="common">Tanaka's snailfish</name>
    <dbReference type="NCBI Taxonomy" id="230148"/>
    <lineage>
        <taxon>Eukaryota</taxon>
        <taxon>Metazoa</taxon>
        <taxon>Chordata</taxon>
        <taxon>Craniata</taxon>
        <taxon>Vertebrata</taxon>
        <taxon>Euteleostomi</taxon>
        <taxon>Actinopterygii</taxon>
        <taxon>Neopterygii</taxon>
        <taxon>Teleostei</taxon>
        <taxon>Neoteleostei</taxon>
        <taxon>Acanthomorphata</taxon>
        <taxon>Eupercaria</taxon>
        <taxon>Perciformes</taxon>
        <taxon>Cottioidei</taxon>
        <taxon>Cottales</taxon>
        <taxon>Liparidae</taxon>
        <taxon>Liparis</taxon>
    </lineage>
</organism>
<keyword evidence="2" id="KW-0963">Cytoplasm</keyword>
<comment type="subcellular location">
    <subcellularLocation>
        <location evidence="1">Cytoplasm</location>
    </subcellularLocation>
</comment>
<gene>
    <name evidence="4" type="primary">Tmod4</name>
    <name evidence="4" type="ORF">EYF80_048381</name>
</gene>
<feature type="region of interest" description="Disordered" evidence="3">
    <location>
        <begin position="57"/>
        <end position="77"/>
    </location>
</feature>
<comment type="caution">
    <text evidence="4">The sequence shown here is derived from an EMBL/GenBank/DDBJ whole genome shotgun (WGS) entry which is preliminary data.</text>
</comment>
<sequence length="162" mass="17943">MSDPRDIDEDALLRGLSAAELDQLEGELMEMDPEVRGRGGGCLTKNGVYRIKRRFQRRERQGGQKISRRGTKRQTAGKTFVAKEAAEVPLHEQVLLEPELEEALKNASDAEMCDIAVCWYPCGLGVELHDLDPSSFKTSGPADPGWSPDEDYTSVSLCLSFV</sequence>
<reference evidence="4 5" key="1">
    <citation type="submission" date="2019-03" db="EMBL/GenBank/DDBJ databases">
        <title>First draft genome of Liparis tanakae, snailfish: a comprehensive survey of snailfish specific genes.</title>
        <authorList>
            <person name="Kim W."/>
            <person name="Song I."/>
            <person name="Jeong J.-H."/>
            <person name="Kim D."/>
            <person name="Kim S."/>
            <person name="Ryu S."/>
            <person name="Song J.Y."/>
            <person name="Lee S.K."/>
        </authorList>
    </citation>
    <scope>NUCLEOTIDE SEQUENCE [LARGE SCALE GENOMIC DNA]</scope>
    <source>
        <tissue evidence="4">Muscle</tissue>
    </source>
</reference>
<dbReference type="Pfam" id="PF03250">
    <property type="entry name" value="Tropomodulin"/>
    <property type="match status" value="2"/>
</dbReference>
<keyword evidence="5" id="KW-1185">Reference proteome</keyword>
<dbReference type="GO" id="GO:0005737">
    <property type="term" value="C:cytoplasm"/>
    <property type="evidence" value="ECO:0007669"/>
    <property type="project" value="UniProtKB-SubCell"/>
</dbReference>
<name>A0A4Z2FJP8_9TELE</name>
<protein>
    <submittedName>
        <fullName evidence="4">Tropomodulin-4</fullName>
    </submittedName>
</protein>
<evidence type="ECO:0000256" key="1">
    <source>
        <dbReference type="ARBA" id="ARBA00004496"/>
    </source>
</evidence>
<evidence type="ECO:0000313" key="4">
    <source>
        <dbReference type="EMBL" id="TNN41447.1"/>
    </source>
</evidence>
<dbReference type="OrthoDB" id="2163268at2759"/>
<dbReference type="Proteomes" id="UP000314294">
    <property type="component" value="Unassembled WGS sequence"/>
</dbReference>
<dbReference type="InterPro" id="IPR004934">
    <property type="entry name" value="TMOD"/>
</dbReference>
<evidence type="ECO:0000313" key="5">
    <source>
        <dbReference type="Proteomes" id="UP000314294"/>
    </source>
</evidence>
<evidence type="ECO:0000256" key="2">
    <source>
        <dbReference type="ARBA" id="ARBA00022490"/>
    </source>
</evidence>
<dbReference type="GO" id="GO:0051694">
    <property type="term" value="P:pointed-end actin filament capping"/>
    <property type="evidence" value="ECO:0007669"/>
    <property type="project" value="InterPro"/>
</dbReference>
<proteinExistence type="predicted"/>
<dbReference type="GO" id="GO:0005523">
    <property type="term" value="F:tropomyosin binding"/>
    <property type="evidence" value="ECO:0007669"/>
    <property type="project" value="InterPro"/>
</dbReference>
<dbReference type="EMBL" id="SRLO01001107">
    <property type="protein sequence ID" value="TNN41447.1"/>
    <property type="molecule type" value="Genomic_DNA"/>
</dbReference>
<accession>A0A4Z2FJP8</accession>